<evidence type="ECO:0000256" key="3">
    <source>
        <dbReference type="ARBA" id="ARBA00023004"/>
    </source>
</evidence>
<keyword evidence="3" id="KW-0408">Iron</keyword>
<gene>
    <name evidence="6" type="ORF">HDF16_001782</name>
</gene>
<dbReference type="GO" id="GO:0046872">
    <property type="term" value="F:metal ion binding"/>
    <property type="evidence" value="ECO:0007669"/>
    <property type="project" value="UniProtKB-KW"/>
</dbReference>
<name>A0A7W7ZC56_9BACT</name>
<reference evidence="6 7" key="1">
    <citation type="submission" date="2020-08" db="EMBL/GenBank/DDBJ databases">
        <title>Genomic Encyclopedia of Type Strains, Phase IV (KMG-V): Genome sequencing to study the core and pangenomes of soil and plant-associated prokaryotes.</title>
        <authorList>
            <person name="Whitman W."/>
        </authorList>
    </citation>
    <scope>NUCLEOTIDE SEQUENCE [LARGE SCALE GENOMIC DNA]</scope>
    <source>
        <strain evidence="6 7">M8UP14</strain>
    </source>
</reference>
<dbReference type="Pfam" id="PF04879">
    <property type="entry name" value="Molybdop_Fe4S4"/>
    <property type="match status" value="1"/>
</dbReference>
<dbReference type="Gene3D" id="3.30.2070.10">
    <property type="entry name" value="Formate dehydrogenase/DMSO reductase"/>
    <property type="match status" value="1"/>
</dbReference>
<accession>A0A7W7ZC56</accession>
<dbReference type="Gene3D" id="2.40.40.20">
    <property type="match status" value="1"/>
</dbReference>
<dbReference type="RefSeq" id="WP_184215588.1">
    <property type="nucleotide sequence ID" value="NZ_JACHIP010000002.1"/>
</dbReference>
<dbReference type="GO" id="GO:0051536">
    <property type="term" value="F:iron-sulfur cluster binding"/>
    <property type="evidence" value="ECO:0007669"/>
    <property type="project" value="UniProtKB-KW"/>
</dbReference>
<dbReference type="Pfam" id="PF01568">
    <property type="entry name" value="Molydop_binding"/>
    <property type="match status" value="1"/>
</dbReference>
<keyword evidence="7" id="KW-1185">Reference proteome</keyword>
<evidence type="ECO:0000256" key="1">
    <source>
        <dbReference type="ARBA" id="ARBA00010312"/>
    </source>
</evidence>
<evidence type="ECO:0000256" key="2">
    <source>
        <dbReference type="ARBA" id="ARBA00022723"/>
    </source>
</evidence>
<keyword evidence="4" id="KW-0411">Iron-sulfur</keyword>
<dbReference type="Gene3D" id="3.40.50.740">
    <property type="match status" value="1"/>
</dbReference>
<dbReference type="InterPro" id="IPR006963">
    <property type="entry name" value="Mopterin_OxRdtase_4Fe-4S_dom"/>
</dbReference>
<keyword evidence="2" id="KW-0479">Metal-binding</keyword>
<dbReference type="Gene3D" id="2.20.25.90">
    <property type="entry name" value="ADC-like domains"/>
    <property type="match status" value="1"/>
</dbReference>
<evidence type="ECO:0000313" key="7">
    <source>
        <dbReference type="Proteomes" id="UP000540989"/>
    </source>
</evidence>
<dbReference type="PROSITE" id="PS51669">
    <property type="entry name" value="4FE4S_MOW_BIS_MGD"/>
    <property type="match status" value="1"/>
</dbReference>
<evidence type="ECO:0000256" key="4">
    <source>
        <dbReference type="ARBA" id="ARBA00023014"/>
    </source>
</evidence>
<protein>
    <submittedName>
        <fullName evidence="6">Anaerobic selenocysteine-containing dehydrogenase</fullName>
    </submittedName>
</protein>
<feature type="domain" description="4Fe-4S Mo/W bis-MGD-type" evidence="5">
    <location>
        <begin position="17"/>
        <end position="76"/>
    </location>
</feature>
<dbReference type="EMBL" id="JACHIP010000002">
    <property type="protein sequence ID" value="MBB5057097.1"/>
    <property type="molecule type" value="Genomic_DNA"/>
</dbReference>
<dbReference type="SUPFAM" id="SSF53706">
    <property type="entry name" value="Formate dehydrogenase/DMSO reductase, domains 1-3"/>
    <property type="match status" value="1"/>
</dbReference>
<dbReference type="Pfam" id="PF00384">
    <property type="entry name" value="Molybdopterin"/>
    <property type="match status" value="1"/>
</dbReference>
<dbReference type="GO" id="GO:0043546">
    <property type="term" value="F:molybdopterin cofactor binding"/>
    <property type="evidence" value="ECO:0007669"/>
    <property type="project" value="InterPro"/>
</dbReference>
<dbReference type="AlphaFoldDB" id="A0A7W7ZC56"/>
<evidence type="ECO:0000313" key="6">
    <source>
        <dbReference type="EMBL" id="MBB5057097.1"/>
    </source>
</evidence>
<dbReference type="InterPro" id="IPR006656">
    <property type="entry name" value="Mopterin_OxRdtase"/>
</dbReference>
<dbReference type="InterPro" id="IPR009010">
    <property type="entry name" value="Asp_de-COase-like_dom_sf"/>
</dbReference>
<dbReference type="CDD" id="cd02766">
    <property type="entry name" value="MopB_3"/>
    <property type="match status" value="1"/>
</dbReference>
<dbReference type="PANTHER" id="PTHR43742:SF6">
    <property type="entry name" value="OXIDOREDUCTASE YYAE-RELATED"/>
    <property type="match status" value="1"/>
</dbReference>
<dbReference type="Proteomes" id="UP000540989">
    <property type="component" value="Unassembled WGS sequence"/>
</dbReference>
<dbReference type="GO" id="GO:0016491">
    <property type="term" value="F:oxidoreductase activity"/>
    <property type="evidence" value="ECO:0007669"/>
    <property type="project" value="InterPro"/>
</dbReference>
<dbReference type="SUPFAM" id="SSF50692">
    <property type="entry name" value="ADC-like"/>
    <property type="match status" value="1"/>
</dbReference>
<dbReference type="Gene3D" id="3.40.228.10">
    <property type="entry name" value="Dimethylsulfoxide Reductase, domain 2"/>
    <property type="match status" value="1"/>
</dbReference>
<dbReference type="SMART" id="SM00926">
    <property type="entry name" value="Molybdop_Fe4S4"/>
    <property type="match status" value="1"/>
</dbReference>
<dbReference type="InterPro" id="IPR050612">
    <property type="entry name" value="Prok_Mopterin_Oxidored"/>
</dbReference>
<organism evidence="6 7">
    <name type="scientific">Granulicella aggregans</name>
    <dbReference type="NCBI Taxonomy" id="474949"/>
    <lineage>
        <taxon>Bacteria</taxon>
        <taxon>Pseudomonadati</taxon>
        <taxon>Acidobacteriota</taxon>
        <taxon>Terriglobia</taxon>
        <taxon>Terriglobales</taxon>
        <taxon>Acidobacteriaceae</taxon>
        <taxon>Granulicella</taxon>
    </lineage>
</organism>
<comment type="similarity">
    <text evidence="1">Belongs to the prokaryotic molybdopterin-containing oxidoreductase family.</text>
</comment>
<proteinExistence type="inferred from homology"/>
<sequence length="732" mass="78663">MEKIPAELANGAAGGATRVVHAVCSHDCPDSCGVLITVDNLSGKATKIQGDPAHPVTRGFLCGKVAKYLDRVYSPDRLLYPMRRKPGIAKGPLAQGRELDAFERISWDDALDTIATRLQSISDEFGPESILPYSYAGTIGQLGYGSMDRRFFHRLGASQLDRTICASAGGAALLSVYGVKLAPPPEDFARAGLIIAWGANIHGNNIHLWPFIEEARRNGAKLVVIDPYRTRTAALADQHLAINPGTDALLALSLMHVILRDSLENSAYIAATTHGFAELRAHALKPEHAPESAARITGIDAETITGLAHAYATTQRLTGKPAVIRLNYGIQRSENGGTAARAVAMLPLLTGAWKHRGGGVQLSVSGSFPFNNDDLQGPDLMLSSPLGRPARVVNMSELGHALTTLGEHEEDGPPVKALFVYNSNAAAVAPNQNAVLRGMKRDDLFTVVHEQFFTDTADYADILLPAPTFFETKDVQGAYGHLFVQVSNQAIAPLGEVRNNVAVFSELARRMGFTEACFSDSVDDLIDQTLAPQPHDPRAPWFAGIDRARLEREGHVPLQFPVDANGDTLPFSDASWFRTPSGKGELVPVPVFRAPQESRANASDYPLEFLPRKADNFMNSTFANHPTHQRMESRTAGILEMHATDAAPRGVVNGDEVDIFNGRGRIRLLAHIGDKVGAGVVAARLDWAKLGNDLSGSGANVNALTSETLTDIGGGATFYSTLVEVRKAPAHA</sequence>
<evidence type="ECO:0000259" key="5">
    <source>
        <dbReference type="PROSITE" id="PS51669"/>
    </source>
</evidence>
<comment type="caution">
    <text evidence="6">The sequence shown here is derived from an EMBL/GenBank/DDBJ whole genome shotgun (WGS) entry which is preliminary data.</text>
</comment>
<dbReference type="InterPro" id="IPR006657">
    <property type="entry name" value="MoPterin_dinucl-bd_dom"/>
</dbReference>
<dbReference type="PANTHER" id="PTHR43742">
    <property type="entry name" value="TRIMETHYLAMINE-N-OXIDE REDUCTASE"/>
    <property type="match status" value="1"/>
</dbReference>